<keyword evidence="1" id="KW-0472">Membrane</keyword>
<protein>
    <submittedName>
        <fullName evidence="2">GAP family protein</fullName>
    </submittedName>
</protein>
<dbReference type="InterPro" id="IPR021315">
    <property type="entry name" value="Gap/Sap"/>
</dbReference>
<feature type="transmembrane region" description="Helical" evidence="1">
    <location>
        <begin position="36"/>
        <end position="55"/>
    </location>
</feature>
<feature type="transmembrane region" description="Helical" evidence="1">
    <location>
        <begin position="114"/>
        <end position="141"/>
    </location>
</feature>
<feature type="transmembrane region" description="Helical" evidence="1">
    <location>
        <begin position="6"/>
        <end position="24"/>
    </location>
</feature>
<feature type="transmembrane region" description="Helical" evidence="1">
    <location>
        <begin position="147"/>
        <end position="171"/>
    </location>
</feature>
<organism evidence="2 3">
    <name type="scientific">Micromonospora cathayae</name>
    <dbReference type="NCBI Taxonomy" id="3028804"/>
    <lineage>
        <taxon>Bacteria</taxon>
        <taxon>Bacillati</taxon>
        <taxon>Actinomycetota</taxon>
        <taxon>Actinomycetes</taxon>
        <taxon>Micromonosporales</taxon>
        <taxon>Micromonosporaceae</taxon>
        <taxon>Micromonospora</taxon>
    </lineage>
</organism>
<dbReference type="Pfam" id="PF11139">
    <property type="entry name" value="SfLAP"/>
    <property type="match status" value="1"/>
</dbReference>
<keyword evidence="3" id="KW-1185">Reference proteome</keyword>
<dbReference type="EMBL" id="CP118615">
    <property type="protein sequence ID" value="WDZ86045.1"/>
    <property type="molecule type" value="Genomic_DNA"/>
</dbReference>
<evidence type="ECO:0000313" key="3">
    <source>
        <dbReference type="Proteomes" id="UP001219605"/>
    </source>
</evidence>
<name>A0ABY7ZSN2_9ACTN</name>
<dbReference type="Proteomes" id="UP001219605">
    <property type="component" value="Chromosome"/>
</dbReference>
<accession>A0ABY7ZSN2</accession>
<keyword evidence="1" id="KW-0812">Transmembrane</keyword>
<dbReference type="RefSeq" id="WP_275032821.1">
    <property type="nucleotide sequence ID" value="NZ_CP118615.1"/>
</dbReference>
<evidence type="ECO:0000256" key="1">
    <source>
        <dbReference type="SAM" id="Phobius"/>
    </source>
</evidence>
<gene>
    <name evidence="2" type="ORF">PVK37_06360</name>
</gene>
<feature type="transmembrane region" description="Helical" evidence="1">
    <location>
        <begin position="191"/>
        <end position="210"/>
    </location>
</feature>
<reference evidence="2 3" key="1">
    <citation type="submission" date="2023-02" db="EMBL/GenBank/DDBJ databases">
        <authorList>
            <person name="Mo P."/>
        </authorList>
    </citation>
    <scope>NUCLEOTIDE SEQUENCE [LARGE SCALE GENOMIC DNA]</scope>
    <source>
        <strain evidence="2 3">HUAS 3</strain>
    </source>
</reference>
<feature type="transmembrane region" description="Helical" evidence="1">
    <location>
        <begin position="75"/>
        <end position="93"/>
    </location>
</feature>
<proteinExistence type="predicted"/>
<keyword evidence="1" id="KW-1133">Transmembrane helix</keyword>
<sequence>MNLLSVLPLAVVMVAGPQLIAAIFLASSRTAKRSSLAYLTGAALAVVVALTIWYVVFRAVRHTGDGTGGDRTRHLIDWVVLVVLLMLMVLVYARRKHSQPPKWMGRLEEARPGFAFGLGLLLFAAMPSDQATMLSVAASLAGHDRPWWHLLPFTVLTLVLLSLPLLALLVLGQRALAVLPRIRDWANAHSWLVSEAVILIFLALVVADLFK</sequence>
<evidence type="ECO:0000313" key="2">
    <source>
        <dbReference type="EMBL" id="WDZ86045.1"/>
    </source>
</evidence>